<keyword evidence="15 21" id="KW-0472">Membrane</keyword>
<keyword evidence="17" id="KW-0270">Exopolysaccharide synthesis</keyword>
<evidence type="ECO:0000256" key="17">
    <source>
        <dbReference type="ARBA" id="ARBA00023169"/>
    </source>
</evidence>
<feature type="transmembrane region" description="Helical" evidence="21">
    <location>
        <begin position="21"/>
        <end position="44"/>
    </location>
</feature>
<evidence type="ECO:0000256" key="19">
    <source>
        <dbReference type="ARBA" id="ARBA00051245"/>
    </source>
</evidence>
<dbReference type="EMBL" id="FNQH01000003">
    <property type="protein sequence ID" value="SEA56775.1"/>
    <property type="molecule type" value="Genomic_DNA"/>
</dbReference>
<evidence type="ECO:0000256" key="18">
    <source>
        <dbReference type="ARBA" id="ARBA00045736"/>
    </source>
</evidence>
<evidence type="ECO:0000256" key="4">
    <source>
        <dbReference type="ARBA" id="ARBA00007316"/>
    </source>
</evidence>
<dbReference type="Pfam" id="PF13807">
    <property type="entry name" value="GNVR"/>
    <property type="match status" value="1"/>
</dbReference>
<feature type="region of interest" description="Disordered" evidence="20">
    <location>
        <begin position="264"/>
        <end position="292"/>
    </location>
</feature>
<evidence type="ECO:0000256" key="14">
    <source>
        <dbReference type="ARBA" id="ARBA00022989"/>
    </source>
</evidence>
<reference evidence="24 25" key="1">
    <citation type="submission" date="2016-10" db="EMBL/GenBank/DDBJ databases">
        <authorList>
            <person name="Varghese N."/>
            <person name="Submissions S."/>
        </authorList>
    </citation>
    <scope>NUCLEOTIDE SEQUENCE [LARGE SCALE GENOMIC DNA]</scope>
    <source>
        <strain evidence="24 25">DSM 14526</strain>
    </source>
</reference>
<keyword evidence="10" id="KW-0547">Nucleotide-binding</keyword>
<dbReference type="GO" id="GO:0042802">
    <property type="term" value="F:identical protein binding"/>
    <property type="evidence" value="ECO:0007669"/>
    <property type="project" value="UniProtKB-ARBA"/>
</dbReference>
<evidence type="ECO:0000256" key="1">
    <source>
        <dbReference type="ARBA" id="ARBA00004651"/>
    </source>
</evidence>
<dbReference type="GO" id="GO:0005524">
    <property type="term" value="F:ATP binding"/>
    <property type="evidence" value="ECO:0007669"/>
    <property type="project" value="UniProtKB-KW"/>
</dbReference>
<keyword evidence="9 21" id="KW-0812">Transmembrane</keyword>
<dbReference type="InterPro" id="IPR032807">
    <property type="entry name" value="GNVR"/>
</dbReference>
<keyword evidence="13" id="KW-0972">Capsule biogenesis/degradation</keyword>
<accession>A0AB38A118</accession>
<dbReference type="Pfam" id="PF02706">
    <property type="entry name" value="Wzz"/>
    <property type="match status" value="1"/>
</dbReference>
<dbReference type="GO" id="GO:0000271">
    <property type="term" value="P:polysaccharide biosynthetic process"/>
    <property type="evidence" value="ECO:0007669"/>
    <property type="project" value="UniProtKB-KW"/>
</dbReference>
<evidence type="ECO:0000256" key="15">
    <source>
        <dbReference type="ARBA" id="ARBA00023136"/>
    </source>
</evidence>
<dbReference type="InterPro" id="IPR033756">
    <property type="entry name" value="YlxH/NBP35"/>
</dbReference>
<evidence type="ECO:0000256" key="20">
    <source>
        <dbReference type="SAM" id="MobiDB-lite"/>
    </source>
</evidence>
<organism evidence="24 25">
    <name type="scientific">Trichococcus collinsii</name>
    <dbReference type="NCBI Taxonomy" id="157076"/>
    <lineage>
        <taxon>Bacteria</taxon>
        <taxon>Bacillati</taxon>
        <taxon>Bacillota</taxon>
        <taxon>Bacilli</taxon>
        <taxon>Lactobacillales</taxon>
        <taxon>Carnobacteriaceae</taxon>
        <taxon>Trichococcus</taxon>
    </lineage>
</organism>
<evidence type="ECO:0000256" key="9">
    <source>
        <dbReference type="ARBA" id="ARBA00022692"/>
    </source>
</evidence>
<evidence type="ECO:0000259" key="23">
    <source>
        <dbReference type="Pfam" id="PF13807"/>
    </source>
</evidence>
<keyword evidence="7" id="KW-1003">Cell membrane</keyword>
<dbReference type="InterPro" id="IPR003856">
    <property type="entry name" value="LPS_length_determ_N"/>
</dbReference>
<evidence type="ECO:0000256" key="13">
    <source>
        <dbReference type="ARBA" id="ARBA00022903"/>
    </source>
</evidence>
<evidence type="ECO:0000256" key="8">
    <source>
        <dbReference type="ARBA" id="ARBA00022679"/>
    </source>
</evidence>
<feature type="domain" description="Tyrosine-protein kinase G-rich" evidence="23">
    <location>
        <begin position="142"/>
        <end position="195"/>
    </location>
</feature>
<keyword evidence="25" id="KW-1185">Reference proteome</keyword>
<protein>
    <recommendedName>
        <fullName evidence="6">Capsular polysaccharide biosynthesis protein CpsC</fullName>
        <ecNumber evidence="5">2.7.10.2</ecNumber>
    </recommendedName>
</protein>
<comment type="function">
    <text evidence="18">Required for CpsD phosphorylation. Involved in the regulation of capsular polysaccharide biosynthesis. May be part of a complex that directs the coordinated polymerization and export to the cell surface of the capsular polysaccharide.</text>
</comment>
<dbReference type="RefSeq" id="WP_245826667.1">
    <property type="nucleotide sequence ID" value="NZ_FJNA01000001.1"/>
</dbReference>
<gene>
    <name evidence="24" type="ORF">SAMN04488525_103472</name>
</gene>
<dbReference type="Pfam" id="PF10609">
    <property type="entry name" value="ParA"/>
    <property type="match status" value="1"/>
</dbReference>
<comment type="catalytic activity">
    <reaction evidence="19">
        <text>L-tyrosyl-[protein] + ATP = O-phospho-L-tyrosyl-[protein] + ADP + H(+)</text>
        <dbReference type="Rhea" id="RHEA:10596"/>
        <dbReference type="Rhea" id="RHEA-COMP:10136"/>
        <dbReference type="Rhea" id="RHEA-COMP:20101"/>
        <dbReference type="ChEBI" id="CHEBI:15378"/>
        <dbReference type="ChEBI" id="CHEBI:30616"/>
        <dbReference type="ChEBI" id="CHEBI:46858"/>
        <dbReference type="ChEBI" id="CHEBI:61978"/>
        <dbReference type="ChEBI" id="CHEBI:456216"/>
        <dbReference type="EC" id="2.7.10.2"/>
    </reaction>
</comment>
<evidence type="ECO:0000313" key="25">
    <source>
        <dbReference type="Proteomes" id="UP000199042"/>
    </source>
</evidence>
<feature type="transmembrane region" description="Helical" evidence="21">
    <location>
        <begin position="171"/>
        <end position="192"/>
    </location>
</feature>
<dbReference type="CDD" id="cd05387">
    <property type="entry name" value="BY-kinase"/>
    <property type="match status" value="1"/>
</dbReference>
<evidence type="ECO:0000256" key="16">
    <source>
        <dbReference type="ARBA" id="ARBA00023137"/>
    </source>
</evidence>
<proteinExistence type="inferred from homology"/>
<evidence type="ECO:0000256" key="11">
    <source>
        <dbReference type="ARBA" id="ARBA00022777"/>
    </source>
</evidence>
<evidence type="ECO:0000256" key="6">
    <source>
        <dbReference type="ARBA" id="ARBA00020739"/>
    </source>
</evidence>
<dbReference type="SUPFAM" id="SSF52540">
    <property type="entry name" value="P-loop containing nucleoside triphosphate hydrolases"/>
    <property type="match status" value="1"/>
</dbReference>
<comment type="caution">
    <text evidence="24">The sequence shown here is derived from an EMBL/GenBank/DDBJ whole genome shotgun (WGS) entry which is preliminary data.</text>
</comment>
<comment type="similarity">
    <text evidence="3">Belongs to the CpsC/CapA family.</text>
</comment>
<dbReference type="NCBIfam" id="TIGR01007">
    <property type="entry name" value="eps_fam"/>
    <property type="match status" value="1"/>
</dbReference>
<feature type="domain" description="Polysaccharide chain length determinant N-terminal" evidence="22">
    <location>
        <begin position="6"/>
        <end position="93"/>
    </location>
</feature>
<evidence type="ECO:0000256" key="3">
    <source>
        <dbReference type="ARBA" id="ARBA00006683"/>
    </source>
</evidence>
<evidence type="ECO:0000256" key="5">
    <source>
        <dbReference type="ARBA" id="ARBA00011903"/>
    </source>
</evidence>
<dbReference type="Proteomes" id="UP000199042">
    <property type="component" value="Unassembled WGS sequence"/>
</dbReference>
<evidence type="ECO:0000259" key="22">
    <source>
        <dbReference type="Pfam" id="PF02706"/>
    </source>
</evidence>
<keyword evidence="16" id="KW-0829">Tyrosine-protein kinase</keyword>
<evidence type="ECO:0000256" key="21">
    <source>
        <dbReference type="SAM" id="Phobius"/>
    </source>
</evidence>
<dbReference type="GO" id="GO:0004715">
    <property type="term" value="F:non-membrane spanning protein tyrosine kinase activity"/>
    <property type="evidence" value="ECO:0007669"/>
    <property type="project" value="UniProtKB-EC"/>
</dbReference>
<dbReference type="PANTHER" id="PTHR32309">
    <property type="entry name" value="TYROSINE-PROTEIN KINASE"/>
    <property type="match status" value="1"/>
</dbReference>
<evidence type="ECO:0000256" key="2">
    <source>
        <dbReference type="ARBA" id="ARBA00005132"/>
    </source>
</evidence>
<comment type="subcellular location">
    <subcellularLocation>
        <location evidence="1">Cell membrane</location>
        <topology evidence="1">Multi-pass membrane protein</topology>
    </subcellularLocation>
</comment>
<evidence type="ECO:0000256" key="10">
    <source>
        <dbReference type="ARBA" id="ARBA00022741"/>
    </source>
</evidence>
<dbReference type="GO" id="GO:0005886">
    <property type="term" value="C:plasma membrane"/>
    <property type="evidence" value="ECO:0007669"/>
    <property type="project" value="UniProtKB-SubCell"/>
</dbReference>
<keyword evidence="8" id="KW-0808">Transferase</keyword>
<dbReference type="PANTHER" id="PTHR32309:SF13">
    <property type="entry name" value="FERRIC ENTEROBACTIN TRANSPORT PROTEIN FEPE"/>
    <property type="match status" value="1"/>
</dbReference>
<comment type="similarity">
    <text evidence="4">Belongs to the CpsD/CapB family.</text>
</comment>
<keyword evidence="11" id="KW-0418">Kinase</keyword>
<name>A0AB38A118_9LACT</name>
<sequence length="569" mass="62611">MKEEDSLKGLLAIIKQRLVMIVSFGILGLMLTAVYTFFIVTPMYESTTQLLVNRESDGSTGIQLNDINSNVQMINTYKDIIKGPIILGEVKANLDLDYSVERLTEMVTISANEDSQVFSLIVRGPNADQAAGIANEIAATFQSEIIEIMNVKNVSIISTAAVNSKPISPVVLNNLLIGLALGVLLGTGVAFLRSAMVRTIDDYQFITQTIGWPNLGAISELNKEERAAIMGMRRENAATSTENMKREHKDVQKRIPTEVKTQLEEKPVVVADKKEPEKQKKRPSNNTGGSRERLVTVSEMTREKIGTILQSESVQSVDIRNERGGMRMAQMVNKKTKKGKQTRRSHGLITLALPNSLVSEQFRTLRTNIQFSMVDKELKSLAVLSASSSAGKSTVAANLAVIFALQGNQVLLVDCDLRRPTVHREFELPNNEGLTNLLANHAGKVVDDYLQTCEIAGLSILTGGPVPPNPAELLSSNRMKQLEKELAERFDLIIYDTPPLLGFTDAQILAGREDGTIFVVHYGVDTKEDVVKAADFLKIVNANVLGVVYNRAPGGAKEHSYYYGYQDEE</sequence>
<dbReference type="Gene3D" id="3.40.50.300">
    <property type="entry name" value="P-loop containing nucleotide triphosphate hydrolases"/>
    <property type="match status" value="1"/>
</dbReference>
<dbReference type="InterPro" id="IPR050445">
    <property type="entry name" value="Bact_polysacc_biosynth/exp"/>
</dbReference>
<keyword evidence="14 21" id="KW-1133">Transmembrane helix</keyword>
<dbReference type="FunFam" id="3.40.50.300:FF:000527">
    <property type="entry name" value="Tyrosine-protein kinase etk"/>
    <property type="match status" value="1"/>
</dbReference>
<evidence type="ECO:0000256" key="12">
    <source>
        <dbReference type="ARBA" id="ARBA00022840"/>
    </source>
</evidence>
<dbReference type="EC" id="2.7.10.2" evidence="5"/>
<dbReference type="InterPro" id="IPR005702">
    <property type="entry name" value="Wzc-like_C"/>
</dbReference>
<dbReference type="AlphaFoldDB" id="A0AB38A118"/>
<evidence type="ECO:0000256" key="7">
    <source>
        <dbReference type="ARBA" id="ARBA00022475"/>
    </source>
</evidence>
<dbReference type="InterPro" id="IPR027417">
    <property type="entry name" value="P-loop_NTPase"/>
</dbReference>
<comment type="pathway">
    <text evidence="2">Capsule biogenesis; capsule polysaccharide biosynthesis.</text>
</comment>
<evidence type="ECO:0000313" key="24">
    <source>
        <dbReference type="EMBL" id="SEA56775.1"/>
    </source>
</evidence>
<feature type="compositionally biased region" description="Basic and acidic residues" evidence="20">
    <location>
        <begin position="264"/>
        <end position="278"/>
    </location>
</feature>
<keyword evidence="12" id="KW-0067">ATP-binding</keyword>